<feature type="compositionally biased region" description="Basic and acidic residues" evidence="1">
    <location>
        <begin position="136"/>
        <end position="150"/>
    </location>
</feature>
<dbReference type="Proteomes" id="UP001140560">
    <property type="component" value="Unassembled WGS sequence"/>
</dbReference>
<comment type="caution">
    <text evidence="2">The sequence shown here is derived from an EMBL/GenBank/DDBJ whole genome shotgun (WGS) entry which is preliminary data.</text>
</comment>
<feature type="compositionally biased region" description="Basic residues" evidence="1">
    <location>
        <begin position="160"/>
        <end position="179"/>
    </location>
</feature>
<accession>A0A9W9CNV1</accession>
<name>A0A9W9CNV1_9PLEO</name>
<dbReference type="AlphaFoldDB" id="A0A9W9CNV1"/>
<keyword evidence="3" id="KW-1185">Reference proteome</keyword>
<dbReference type="PANTHER" id="PTHR40642:SF1">
    <property type="entry name" value="YALI0F31295P"/>
    <property type="match status" value="1"/>
</dbReference>
<feature type="region of interest" description="Disordered" evidence="1">
    <location>
        <begin position="84"/>
        <end position="110"/>
    </location>
</feature>
<dbReference type="OrthoDB" id="5422320at2759"/>
<feature type="compositionally biased region" description="Acidic residues" evidence="1">
    <location>
        <begin position="186"/>
        <end position="195"/>
    </location>
</feature>
<feature type="region of interest" description="Disordered" evidence="1">
    <location>
        <begin position="127"/>
        <end position="216"/>
    </location>
</feature>
<feature type="compositionally biased region" description="Basic and acidic residues" evidence="1">
    <location>
        <begin position="206"/>
        <end position="216"/>
    </location>
</feature>
<dbReference type="PANTHER" id="PTHR40642">
    <property type="entry name" value="YALI0F31295P"/>
    <property type="match status" value="1"/>
</dbReference>
<evidence type="ECO:0000313" key="2">
    <source>
        <dbReference type="EMBL" id="KAJ4372399.1"/>
    </source>
</evidence>
<dbReference type="Pfam" id="PF12720">
    <property type="entry name" value="DUF3807"/>
    <property type="match status" value="1"/>
</dbReference>
<sequence>MAHEERLPAVNLDDLRAFHAKHFPSAPQLEHLLPDFESAPEPVQDCQNADDGGLGFYFDGVERTLDDEDVAWFRRSEIQTILRRRRQRREDGEVSEDDGAPATPTSAVDCPGSLLIGAVAPDASTLAGQSGASLVEGKDKVQSGRVEKPKQQWATSSARTKARNKKHNKNYRRKKKEERKKKEAKEAEDDESDEWDPWHQANGPDVQKEAPVDLDY</sequence>
<organism evidence="2 3">
    <name type="scientific">Neocucurbitaria cava</name>
    <dbReference type="NCBI Taxonomy" id="798079"/>
    <lineage>
        <taxon>Eukaryota</taxon>
        <taxon>Fungi</taxon>
        <taxon>Dikarya</taxon>
        <taxon>Ascomycota</taxon>
        <taxon>Pezizomycotina</taxon>
        <taxon>Dothideomycetes</taxon>
        <taxon>Pleosporomycetidae</taxon>
        <taxon>Pleosporales</taxon>
        <taxon>Pleosporineae</taxon>
        <taxon>Cucurbitariaceae</taxon>
        <taxon>Neocucurbitaria</taxon>
    </lineage>
</organism>
<evidence type="ECO:0000256" key="1">
    <source>
        <dbReference type="SAM" id="MobiDB-lite"/>
    </source>
</evidence>
<dbReference type="InterPro" id="IPR024526">
    <property type="entry name" value="DUF3807"/>
</dbReference>
<gene>
    <name evidence="2" type="ORF">N0V83_004173</name>
</gene>
<evidence type="ECO:0000313" key="3">
    <source>
        <dbReference type="Proteomes" id="UP001140560"/>
    </source>
</evidence>
<reference evidence="2" key="1">
    <citation type="submission" date="2022-10" db="EMBL/GenBank/DDBJ databases">
        <title>Tapping the CABI collections for fungal endophytes: first genome assemblies for Collariella, Neodidymelliopsis, Ascochyta clinopodiicola, Didymella pomorum, Didymosphaeria variabile, Neocosmospora piperis and Neocucurbitaria cava.</title>
        <authorList>
            <person name="Hill R."/>
        </authorList>
    </citation>
    <scope>NUCLEOTIDE SEQUENCE</scope>
    <source>
        <strain evidence="2">IMI 356814</strain>
    </source>
</reference>
<protein>
    <submittedName>
        <fullName evidence="2">Uncharacterized protein</fullName>
    </submittedName>
</protein>
<dbReference type="EMBL" id="JAPEUY010000006">
    <property type="protein sequence ID" value="KAJ4372399.1"/>
    <property type="molecule type" value="Genomic_DNA"/>
</dbReference>
<proteinExistence type="predicted"/>